<dbReference type="InterPro" id="IPR036249">
    <property type="entry name" value="Thioredoxin-like_sf"/>
</dbReference>
<keyword evidence="4" id="KW-1133">Transmembrane helix</keyword>
<gene>
    <name evidence="6" type="ORF">SLNSH_11020</name>
</gene>
<comment type="caution">
    <text evidence="6">The sequence shown here is derived from an EMBL/GenBank/DDBJ whole genome shotgun (WGS) entry which is preliminary data.</text>
</comment>
<evidence type="ECO:0000256" key="2">
    <source>
        <dbReference type="ARBA" id="ARBA00022748"/>
    </source>
</evidence>
<dbReference type="PANTHER" id="PTHR42852:SF17">
    <property type="entry name" value="THIOREDOXIN-LIKE PROTEIN HI_1115"/>
    <property type="match status" value="1"/>
</dbReference>
<keyword evidence="7" id="KW-1185">Reference proteome</keyword>
<organism evidence="6 7">
    <name type="scientific">Alsobacter soli</name>
    <dbReference type="NCBI Taxonomy" id="2109933"/>
    <lineage>
        <taxon>Bacteria</taxon>
        <taxon>Pseudomonadati</taxon>
        <taxon>Pseudomonadota</taxon>
        <taxon>Alphaproteobacteria</taxon>
        <taxon>Hyphomicrobiales</taxon>
        <taxon>Alsobacteraceae</taxon>
        <taxon>Alsobacter</taxon>
    </lineage>
</organism>
<dbReference type="GO" id="GO:0015036">
    <property type="term" value="F:disulfide oxidoreductase activity"/>
    <property type="evidence" value="ECO:0007669"/>
    <property type="project" value="UniProtKB-ARBA"/>
</dbReference>
<comment type="subcellular location">
    <subcellularLocation>
        <location evidence="1">Cell envelope</location>
    </subcellularLocation>
</comment>
<dbReference type="SUPFAM" id="SSF52833">
    <property type="entry name" value="Thioredoxin-like"/>
    <property type="match status" value="1"/>
</dbReference>
<evidence type="ECO:0000313" key="7">
    <source>
        <dbReference type="Proteomes" id="UP000239772"/>
    </source>
</evidence>
<dbReference type="PROSITE" id="PS51352">
    <property type="entry name" value="THIOREDOXIN_2"/>
    <property type="match status" value="1"/>
</dbReference>
<dbReference type="GO" id="GO:0030313">
    <property type="term" value="C:cell envelope"/>
    <property type="evidence" value="ECO:0007669"/>
    <property type="project" value="UniProtKB-SubCell"/>
</dbReference>
<accession>A0A2T1HTK4</accession>
<keyword evidence="4" id="KW-0812">Transmembrane</keyword>
<dbReference type="InterPro" id="IPR013766">
    <property type="entry name" value="Thioredoxin_domain"/>
</dbReference>
<evidence type="ECO:0000256" key="4">
    <source>
        <dbReference type="SAM" id="Phobius"/>
    </source>
</evidence>
<dbReference type="EMBL" id="PVZS01000010">
    <property type="protein sequence ID" value="PSC04970.1"/>
    <property type="molecule type" value="Genomic_DNA"/>
</dbReference>
<dbReference type="CDD" id="cd02966">
    <property type="entry name" value="TlpA_like_family"/>
    <property type="match status" value="1"/>
</dbReference>
<evidence type="ECO:0000256" key="3">
    <source>
        <dbReference type="ARBA" id="ARBA00023284"/>
    </source>
</evidence>
<feature type="domain" description="Thioredoxin" evidence="5">
    <location>
        <begin position="78"/>
        <end position="224"/>
    </location>
</feature>
<dbReference type="NCBIfam" id="NF047696">
    <property type="entry name" value="ThlDiSintTplARhiz"/>
    <property type="match status" value="1"/>
</dbReference>
<dbReference type="InterPro" id="IPR013740">
    <property type="entry name" value="Redoxin"/>
</dbReference>
<sequence length="228" mass="24190">MTDQAPNAPETKPQAPGPRRRFTVVGALAVAAALGLAVLYGTNRGWGNAGDADCAPARSVAEAMAPLAKGEVAAVQVNKTPKLLPTLAFNDADGKPMTLADLRGKTVLLNLWATWCAPCRHEMPALDALQEKLGGDDFQVVAVNIDTRNLDKPKQWLDENKISRLAYHADPSAKVFQELKAIGKAFGMPTSIIVDRRGCELASLAGPAEWSSEDALKLLRAAIGKPAS</sequence>
<keyword evidence="4" id="KW-0472">Membrane</keyword>
<proteinExistence type="predicted"/>
<evidence type="ECO:0000313" key="6">
    <source>
        <dbReference type="EMBL" id="PSC04970.1"/>
    </source>
</evidence>
<dbReference type="PROSITE" id="PS00194">
    <property type="entry name" value="THIOREDOXIN_1"/>
    <property type="match status" value="1"/>
</dbReference>
<dbReference type="InterPro" id="IPR050553">
    <property type="entry name" value="Thioredoxin_ResA/DsbE_sf"/>
</dbReference>
<dbReference type="GO" id="GO:0017004">
    <property type="term" value="P:cytochrome complex assembly"/>
    <property type="evidence" value="ECO:0007669"/>
    <property type="project" value="UniProtKB-KW"/>
</dbReference>
<dbReference type="Proteomes" id="UP000239772">
    <property type="component" value="Unassembled WGS sequence"/>
</dbReference>
<feature type="transmembrane region" description="Helical" evidence="4">
    <location>
        <begin position="22"/>
        <end position="41"/>
    </location>
</feature>
<dbReference type="Pfam" id="PF08534">
    <property type="entry name" value="Redoxin"/>
    <property type="match status" value="1"/>
</dbReference>
<evidence type="ECO:0000259" key="5">
    <source>
        <dbReference type="PROSITE" id="PS51352"/>
    </source>
</evidence>
<dbReference type="RefSeq" id="WP_106336988.1">
    <property type="nucleotide sequence ID" value="NZ_PVZS01000010.1"/>
</dbReference>
<reference evidence="7" key="1">
    <citation type="submission" date="2018-03" db="EMBL/GenBank/DDBJ databases">
        <authorList>
            <person name="Sun L."/>
            <person name="Liu H."/>
            <person name="Chen W."/>
            <person name="Huang K."/>
            <person name="Liu W."/>
            <person name="Gao X."/>
        </authorList>
    </citation>
    <scope>NUCLEOTIDE SEQUENCE [LARGE SCALE GENOMIC DNA]</scope>
    <source>
        <strain evidence="7">SH9</strain>
    </source>
</reference>
<dbReference type="AlphaFoldDB" id="A0A2T1HTK4"/>
<keyword evidence="3" id="KW-0676">Redox-active center</keyword>
<dbReference type="Gene3D" id="3.40.30.10">
    <property type="entry name" value="Glutaredoxin"/>
    <property type="match status" value="1"/>
</dbReference>
<dbReference type="OrthoDB" id="9799347at2"/>
<keyword evidence="2" id="KW-0201">Cytochrome c-type biogenesis</keyword>
<dbReference type="PANTHER" id="PTHR42852">
    <property type="entry name" value="THIOL:DISULFIDE INTERCHANGE PROTEIN DSBE"/>
    <property type="match status" value="1"/>
</dbReference>
<evidence type="ECO:0000256" key="1">
    <source>
        <dbReference type="ARBA" id="ARBA00004196"/>
    </source>
</evidence>
<protein>
    <submittedName>
        <fullName evidence="6">Thiol:disulfide interchange protein</fullName>
    </submittedName>
</protein>
<name>A0A2T1HTK4_9HYPH</name>
<dbReference type="InterPro" id="IPR017937">
    <property type="entry name" value="Thioredoxin_CS"/>
</dbReference>